<dbReference type="EMBL" id="LNGE01000019">
    <property type="protein sequence ID" value="KYC45419.1"/>
    <property type="molecule type" value="Genomic_DNA"/>
</dbReference>
<dbReference type="Proteomes" id="UP000091929">
    <property type="component" value="Unassembled WGS sequence"/>
</dbReference>
<dbReference type="PANTHER" id="PTHR42880">
    <property type="entry name" value="HOMOCITRATE SYNTHASE"/>
    <property type="match status" value="1"/>
</dbReference>
<evidence type="ECO:0000313" key="20">
    <source>
        <dbReference type="Proteomes" id="UP000092401"/>
    </source>
</evidence>
<dbReference type="AlphaFoldDB" id="A0A150IK94"/>
<sequence>MVKILDTTLREGEQTAGVSFTINEKMTLAKMLDDFGVDMIEVGHPNVSPKIEEFIRKVVKEDLKAEVVGHVRAVRGDVEMAVDCEVDRVAIFLATSNVHLKDKLKMTKEVAIEKVVDCVQYAKDHGLKVRYTPEDATRTDFEYLIEICNAAIDAGADRISVADTVGVMQPHIFYDLVKKIKDNVKSVGIDVHCHNDFGLAVANAMAGVRAGADCVHTTVNGIGERTGIVDLSNFVVATNILDGENLKYDLKMLKQISAYVEKITGIYIYPLMPIMGDNAFTHKSGVHTDGVLKNPSTYEPFSPEMVGKERKIIVDKFAGRRAVMSKLNQYGIEASDEDLLKIIHEIKKVGDERKIVHETDILDIAERVLGVKAVTIPTGVDAVLFLRLEAHIYTTSISRKIKNMKGVEKLYEMSGDEDIAIYASLKNVAELNNLIEDIRSIPGVLATSTRVVLKKYGEVNGNSC</sequence>
<dbReference type="InterPro" id="IPR013785">
    <property type="entry name" value="Aldolase_TIM"/>
</dbReference>
<comment type="similarity">
    <text evidence="4">Belongs to the alpha-IPM synthase/homocitrate synthase family. Homocitrate synthase LYS20/LYS21 subfamily.</text>
</comment>
<dbReference type="Gene3D" id="3.30.70.920">
    <property type="match status" value="1"/>
</dbReference>
<keyword evidence="10" id="KW-0457">Lysine biosynthesis</keyword>
<evidence type="ECO:0000256" key="8">
    <source>
        <dbReference type="ARBA" id="ARBA00022723"/>
    </source>
</evidence>
<dbReference type="NCBIfam" id="NF002085">
    <property type="entry name" value="PRK00915.1-2"/>
    <property type="match status" value="1"/>
</dbReference>
<dbReference type="Proteomes" id="UP000092403">
    <property type="component" value="Unassembled WGS sequence"/>
</dbReference>
<evidence type="ECO:0000256" key="5">
    <source>
        <dbReference type="ARBA" id="ARBA00012974"/>
    </source>
</evidence>
<dbReference type="SUPFAM" id="SSF51569">
    <property type="entry name" value="Aldolase"/>
    <property type="match status" value="1"/>
</dbReference>
<dbReference type="Pfam" id="PF01037">
    <property type="entry name" value="AsnC_trans_reg"/>
    <property type="match status" value="1"/>
</dbReference>
<dbReference type="Proteomes" id="UP000092401">
    <property type="component" value="Unassembled WGS sequence"/>
</dbReference>
<evidence type="ECO:0000256" key="6">
    <source>
        <dbReference type="ARBA" id="ARBA00022605"/>
    </source>
</evidence>
<keyword evidence="7 14" id="KW-0808">Transferase</keyword>
<dbReference type="Gene3D" id="1.10.238.260">
    <property type="match status" value="1"/>
</dbReference>
<keyword evidence="6" id="KW-0028">Amino-acid biosynthesis</keyword>
<accession>A0A150IR84</accession>
<dbReference type="InterPro" id="IPR054691">
    <property type="entry name" value="LeuA/HCS_post-cat"/>
</dbReference>
<dbReference type="Pfam" id="PF00682">
    <property type="entry name" value="HMGL-like"/>
    <property type="match status" value="1"/>
</dbReference>
<dbReference type="InterPro" id="IPR011872">
    <property type="entry name" value="Homocitrate_synth"/>
</dbReference>
<dbReference type="GO" id="GO:0004410">
    <property type="term" value="F:homocitrate synthase activity"/>
    <property type="evidence" value="ECO:0007669"/>
    <property type="project" value="UniProtKB-EC"/>
</dbReference>
<evidence type="ECO:0000256" key="10">
    <source>
        <dbReference type="ARBA" id="ARBA00023154"/>
    </source>
</evidence>
<dbReference type="GO" id="GO:0046872">
    <property type="term" value="F:metal ion binding"/>
    <property type="evidence" value="ECO:0007669"/>
    <property type="project" value="UniProtKB-KW"/>
</dbReference>
<dbReference type="PROSITE" id="PS00815">
    <property type="entry name" value="AIPM_HOMOCIT_SYNTH_1"/>
    <property type="match status" value="1"/>
</dbReference>
<gene>
    <name evidence="16" type="primary">leuA_2</name>
    <name evidence="17" type="synonym">leuA_3</name>
    <name evidence="16" type="ORF">APG10_00864</name>
    <name evidence="17" type="ORF">APG11_01217</name>
    <name evidence="18" type="ORF">APG12_01197</name>
</gene>
<organism evidence="16 20">
    <name type="scientific">Candidatus Methanofastidiosum methylothiophilum</name>
    <dbReference type="NCBI Taxonomy" id="1705564"/>
    <lineage>
        <taxon>Archaea</taxon>
        <taxon>Methanobacteriati</taxon>
        <taxon>Methanobacteriota</taxon>
        <taxon>Stenosarchaea group</taxon>
        <taxon>Candidatus Methanofastidiosia</taxon>
        <taxon>Candidatus Methanofastidiosales</taxon>
        <taxon>Candidatus Methanofastidiosaceae</taxon>
        <taxon>Candidatus Methanofastidiosum</taxon>
    </lineage>
</organism>
<keyword evidence="9" id="KW-0460">Magnesium</keyword>
<keyword evidence="11" id="KW-0464">Manganese</keyword>
<dbReference type="EMBL" id="LNGF01000025">
    <property type="protein sequence ID" value="KYC47378.1"/>
    <property type="molecule type" value="Genomic_DNA"/>
</dbReference>
<comment type="catalytic activity">
    <reaction evidence="12">
        <text>acetyl-CoA + 2-oxoglutarate + H2O = (2R)-homocitrate + CoA + H(+)</text>
        <dbReference type="Rhea" id="RHEA:12929"/>
        <dbReference type="ChEBI" id="CHEBI:15377"/>
        <dbReference type="ChEBI" id="CHEBI:15378"/>
        <dbReference type="ChEBI" id="CHEBI:16810"/>
        <dbReference type="ChEBI" id="CHEBI:57287"/>
        <dbReference type="ChEBI" id="CHEBI:57288"/>
        <dbReference type="ChEBI" id="CHEBI:58884"/>
        <dbReference type="EC" id="2.3.3.14"/>
    </reaction>
    <physiologicalReaction direction="left-to-right" evidence="12">
        <dbReference type="Rhea" id="RHEA:12930"/>
    </physiologicalReaction>
</comment>
<evidence type="ECO:0000256" key="13">
    <source>
        <dbReference type="NCBIfam" id="TIGR02146"/>
    </source>
</evidence>
<proteinExistence type="inferred from homology"/>
<evidence type="ECO:0000256" key="14">
    <source>
        <dbReference type="RuleBase" id="RU003523"/>
    </source>
</evidence>
<evidence type="ECO:0000256" key="9">
    <source>
        <dbReference type="ARBA" id="ARBA00022842"/>
    </source>
</evidence>
<accession>A0A150IY22</accession>
<evidence type="ECO:0000256" key="1">
    <source>
        <dbReference type="ARBA" id="ARBA00001936"/>
    </source>
</evidence>
<evidence type="ECO:0000313" key="18">
    <source>
        <dbReference type="EMBL" id="KYC49871.1"/>
    </source>
</evidence>
<dbReference type="Pfam" id="PF22617">
    <property type="entry name" value="HCS_D2"/>
    <property type="match status" value="1"/>
</dbReference>
<reference evidence="19 20" key="1">
    <citation type="journal article" date="2016" name="ISME J.">
        <title>Chasing the elusive Euryarchaeota class WSA2: genomes reveal a uniquely fastidious methyl-reducing methanogen.</title>
        <authorList>
            <person name="Nobu M.K."/>
            <person name="Narihiro T."/>
            <person name="Kuroda K."/>
            <person name="Mei R."/>
            <person name="Liu W.T."/>
        </authorList>
    </citation>
    <scope>NUCLEOTIDE SEQUENCE [LARGE SCALE GENOMIC DNA]</scope>
    <source>
        <strain evidence="16">B03fssc0709_Meth_Bin005</strain>
        <strain evidence="17">B15fssc0709_Meth_Bin003</strain>
        <strain evidence="18">BMIXfssc0709_Meth_Bin006</strain>
    </source>
</reference>
<dbReference type="PANTHER" id="PTHR42880:SF1">
    <property type="entry name" value="ISOPROPYLMALATE_HOMOCITRATE_CITRAMALATE SYNTHASE FAMILY PROTEIN"/>
    <property type="match status" value="1"/>
</dbReference>
<accession>A0A150IK94</accession>
<name>A0A150IK94_9EURY</name>
<keyword evidence="8" id="KW-0479">Metal-binding</keyword>
<dbReference type="InterPro" id="IPR002034">
    <property type="entry name" value="AIPM/Hcit_synth_CS"/>
</dbReference>
<dbReference type="Gene3D" id="3.20.20.70">
    <property type="entry name" value="Aldolase class I"/>
    <property type="match status" value="1"/>
</dbReference>
<dbReference type="PROSITE" id="PS00816">
    <property type="entry name" value="AIPM_HOMOCIT_SYNTH_2"/>
    <property type="match status" value="1"/>
</dbReference>
<dbReference type="SUPFAM" id="SSF54909">
    <property type="entry name" value="Dimeric alpha+beta barrel"/>
    <property type="match status" value="1"/>
</dbReference>
<dbReference type="PROSITE" id="PS50991">
    <property type="entry name" value="PYR_CT"/>
    <property type="match status" value="1"/>
</dbReference>
<comment type="cofactor">
    <cofactor evidence="2">
        <name>Mg(2+)</name>
        <dbReference type="ChEBI" id="CHEBI:18420"/>
    </cofactor>
</comment>
<evidence type="ECO:0000256" key="12">
    <source>
        <dbReference type="ARBA" id="ARBA00048363"/>
    </source>
</evidence>
<dbReference type="InterPro" id="IPR000891">
    <property type="entry name" value="PYR_CT"/>
</dbReference>
<protein>
    <recommendedName>
        <fullName evidence="5 13">Homocitrate synthase</fullName>
        <ecNumber evidence="5 13">2.3.3.14</ecNumber>
    </recommendedName>
</protein>
<dbReference type="UniPathway" id="UPA00033">
    <property type="reaction ID" value="UER00028"/>
</dbReference>
<evidence type="ECO:0000256" key="7">
    <source>
        <dbReference type="ARBA" id="ARBA00022679"/>
    </source>
</evidence>
<evidence type="ECO:0000256" key="2">
    <source>
        <dbReference type="ARBA" id="ARBA00001946"/>
    </source>
</evidence>
<evidence type="ECO:0000313" key="17">
    <source>
        <dbReference type="EMBL" id="KYC47378.1"/>
    </source>
</evidence>
<dbReference type="InterPro" id="IPR011008">
    <property type="entry name" value="Dimeric_a/b-barrel"/>
</dbReference>
<keyword evidence="16" id="KW-0012">Acyltransferase</keyword>
<feature type="domain" description="Pyruvate carboxyltransferase" evidence="15">
    <location>
        <begin position="2"/>
        <end position="254"/>
    </location>
</feature>
<dbReference type="GO" id="GO:0019878">
    <property type="term" value="P:lysine biosynthetic process via aminoadipic acid"/>
    <property type="evidence" value="ECO:0007669"/>
    <property type="project" value="UniProtKB-UniPathway"/>
</dbReference>
<evidence type="ECO:0000259" key="15">
    <source>
        <dbReference type="PROSITE" id="PS50991"/>
    </source>
</evidence>
<evidence type="ECO:0000256" key="3">
    <source>
        <dbReference type="ARBA" id="ARBA00004755"/>
    </source>
</evidence>
<dbReference type="EMBL" id="LNJC01000024">
    <property type="protein sequence ID" value="KYC49871.1"/>
    <property type="molecule type" value="Genomic_DNA"/>
</dbReference>
<comment type="pathway">
    <text evidence="3">Amino-acid biosynthesis; L-lysine biosynthesis via AAA pathway; L-alpha-aminoadipate from 2-oxoglutarate: step 1/5.</text>
</comment>
<dbReference type="EC" id="2.3.3.14" evidence="5 13"/>
<evidence type="ECO:0000313" key="16">
    <source>
        <dbReference type="EMBL" id="KYC45419.1"/>
    </source>
</evidence>
<dbReference type="InterPro" id="IPR019887">
    <property type="entry name" value="Tscrpt_reg_AsnC/Lrp_C"/>
</dbReference>
<comment type="cofactor">
    <cofactor evidence="1">
        <name>Mn(2+)</name>
        <dbReference type="ChEBI" id="CHEBI:29035"/>
    </cofactor>
</comment>
<evidence type="ECO:0000256" key="4">
    <source>
        <dbReference type="ARBA" id="ARBA00006361"/>
    </source>
</evidence>
<comment type="caution">
    <text evidence="16">The sequence shown here is derived from an EMBL/GenBank/DDBJ whole genome shotgun (WGS) entry which is preliminary data.</text>
</comment>
<evidence type="ECO:0000313" key="19">
    <source>
        <dbReference type="Proteomes" id="UP000091929"/>
    </source>
</evidence>
<evidence type="ECO:0000256" key="11">
    <source>
        <dbReference type="ARBA" id="ARBA00023211"/>
    </source>
</evidence>
<dbReference type="CDD" id="cd07940">
    <property type="entry name" value="DRE_TIM_IPMS"/>
    <property type="match status" value="1"/>
</dbReference>
<dbReference type="NCBIfam" id="TIGR02146">
    <property type="entry name" value="LysS_fung_arch"/>
    <property type="match status" value="1"/>
</dbReference>